<keyword evidence="2" id="KW-1185">Reference proteome</keyword>
<evidence type="ECO:0000313" key="1">
    <source>
        <dbReference type="EMBL" id="KAF3700632.1"/>
    </source>
</evidence>
<sequence>MSVGITPLNCTKTNTLYPPLKPGHSQSSEVAKETIEDGVYGRGYKRDAFDAGFNPMPDVYWTCGKPTRSLPANWTGVCTLVMLAQEIHILPAGASDIVHWSTTPHHCLRRALQKLLCSFDTEVYIDDIGVPGGIPNEYKACNQKFSRI</sequence>
<dbReference type="Proteomes" id="UP000503349">
    <property type="component" value="Chromosome 15"/>
</dbReference>
<accession>A0A6G1QDJ9</accession>
<evidence type="ECO:0000313" key="2">
    <source>
        <dbReference type="Proteomes" id="UP000503349"/>
    </source>
</evidence>
<reference evidence="1 2" key="1">
    <citation type="submission" date="2019-02" db="EMBL/GenBank/DDBJ databases">
        <title>Opniocepnalus argus genome.</title>
        <authorList>
            <person name="Zhou C."/>
            <person name="Xiao S."/>
        </authorList>
    </citation>
    <scope>NUCLEOTIDE SEQUENCE [LARGE SCALE GENOMIC DNA]</scope>
    <source>
        <strain evidence="1">OARG1902GOOAL</strain>
        <tissue evidence="1">Muscle</tissue>
    </source>
</reference>
<dbReference type="AlphaFoldDB" id="A0A6G1QDJ9"/>
<dbReference type="EMBL" id="CM015726">
    <property type="protein sequence ID" value="KAF3700632.1"/>
    <property type="molecule type" value="Genomic_DNA"/>
</dbReference>
<name>A0A6G1QDJ9_CHAAH</name>
<gene>
    <name evidence="1" type="ORF">EXN66_Car016319</name>
</gene>
<proteinExistence type="predicted"/>
<reference evidence="2" key="2">
    <citation type="submission" date="2019-02" db="EMBL/GenBank/DDBJ databases">
        <title>Opniocepnalus argus Var Kimnra genome.</title>
        <authorList>
            <person name="Zhou C."/>
            <person name="Xiao S."/>
        </authorList>
    </citation>
    <scope>NUCLEOTIDE SEQUENCE [LARGE SCALE GENOMIC DNA]</scope>
</reference>
<protein>
    <submittedName>
        <fullName evidence="1">Uncharacterized protein</fullName>
    </submittedName>
</protein>
<organism evidence="1 2">
    <name type="scientific">Channa argus</name>
    <name type="common">Northern snakehead</name>
    <name type="synonym">Ophicephalus argus</name>
    <dbReference type="NCBI Taxonomy" id="215402"/>
    <lineage>
        <taxon>Eukaryota</taxon>
        <taxon>Metazoa</taxon>
        <taxon>Chordata</taxon>
        <taxon>Craniata</taxon>
        <taxon>Vertebrata</taxon>
        <taxon>Euteleostomi</taxon>
        <taxon>Actinopterygii</taxon>
        <taxon>Neopterygii</taxon>
        <taxon>Teleostei</taxon>
        <taxon>Neoteleostei</taxon>
        <taxon>Acanthomorphata</taxon>
        <taxon>Anabantaria</taxon>
        <taxon>Anabantiformes</taxon>
        <taxon>Channoidei</taxon>
        <taxon>Channidae</taxon>
        <taxon>Channa</taxon>
    </lineage>
</organism>